<dbReference type="STRING" id="296587.C1E6X6"/>
<dbReference type="PANTHER" id="PTHR47933:SF11">
    <property type="entry name" value="PENTATRICOPEPTIDE REPEAT-CONTAINING PROTEIN 2"/>
    <property type="match status" value="1"/>
</dbReference>
<feature type="compositionally biased region" description="Low complexity" evidence="3">
    <location>
        <begin position="118"/>
        <end position="128"/>
    </location>
</feature>
<keyword evidence="5" id="KW-1185">Reference proteome</keyword>
<dbReference type="PROSITE" id="PS51375">
    <property type="entry name" value="PPR"/>
    <property type="match status" value="7"/>
</dbReference>
<feature type="repeat" description="PPR" evidence="2">
    <location>
        <begin position="583"/>
        <end position="618"/>
    </location>
</feature>
<dbReference type="Gene3D" id="1.25.40.10">
    <property type="entry name" value="Tetratricopeptide repeat domain"/>
    <property type="match status" value="4"/>
</dbReference>
<feature type="region of interest" description="Disordered" evidence="3">
    <location>
        <begin position="928"/>
        <end position="967"/>
    </location>
</feature>
<feature type="region of interest" description="Disordered" evidence="3">
    <location>
        <begin position="821"/>
        <end position="896"/>
    </location>
</feature>
<dbReference type="KEGG" id="mis:MICPUN_58811"/>
<feature type="repeat" description="PPR" evidence="2">
    <location>
        <begin position="471"/>
        <end position="505"/>
    </location>
</feature>
<dbReference type="Pfam" id="PF13041">
    <property type="entry name" value="PPR_2"/>
    <property type="match status" value="2"/>
</dbReference>
<dbReference type="InParanoid" id="C1E6X6"/>
<feature type="compositionally biased region" description="Low complexity" evidence="3">
    <location>
        <begin position="72"/>
        <end position="90"/>
    </location>
</feature>
<feature type="compositionally biased region" description="Basic and acidic residues" evidence="3">
    <location>
        <begin position="282"/>
        <end position="295"/>
    </location>
</feature>
<dbReference type="EMBL" id="CP001326">
    <property type="protein sequence ID" value="ACO63882.1"/>
    <property type="molecule type" value="Genomic_DNA"/>
</dbReference>
<feature type="region of interest" description="Disordered" evidence="3">
    <location>
        <begin position="282"/>
        <end position="307"/>
    </location>
</feature>
<dbReference type="GO" id="GO:0003729">
    <property type="term" value="F:mRNA binding"/>
    <property type="evidence" value="ECO:0007669"/>
    <property type="project" value="TreeGrafter"/>
</dbReference>
<feature type="repeat" description="PPR" evidence="2">
    <location>
        <begin position="655"/>
        <end position="689"/>
    </location>
</feature>
<feature type="compositionally biased region" description="Basic and acidic residues" evidence="3">
    <location>
        <begin position="30"/>
        <end position="45"/>
    </location>
</feature>
<dbReference type="Proteomes" id="UP000002009">
    <property type="component" value="Chromosome 5"/>
</dbReference>
<dbReference type="InterPro" id="IPR011990">
    <property type="entry name" value="TPR-like_helical_dom_sf"/>
</dbReference>
<evidence type="ECO:0000313" key="4">
    <source>
        <dbReference type="EMBL" id="ACO63882.1"/>
    </source>
</evidence>
<name>C1E6X6_MICCC</name>
<feature type="compositionally biased region" description="Low complexity" evidence="3">
    <location>
        <begin position="861"/>
        <end position="886"/>
    </location>
</feature>
<feature type="region of interest" description="Disordered" evidence="3">
    <location>
        <begin position="1"/>
        <end position="159"/>
    </location>
</feature>
<feature type="compositionally biased region" description="Low complexity" evidence="3">
    <location>
        <begin position="930"/>
        <end position="947"/>
    </location>
</feature>
<dbReference type="PANTHER" id="PTHR47933">
    <property type="entry name" value="PENTATRICOPEPTIDE REPEAT-CONTAINING PROTEIN 1, MITOCHONDRIAL"/>
    <property type="match status" value="1"/>
</dbReference>
<feature type="compositionally biased region" description="Low complexity" evidence="3">
    <location>
        <begin position="296"/>
        <end position="305"/>
    </location>
</feature>
<dbReference type="InterPro" id="IPR051240">
    <property type="entry name" value="Mito_RNA-Proc/Resp"/>
</dbReference>
<dbReference type="OMA" id="EVCEIND"/>
<dbReference type="InterPro" id="IPR002885">
    <property type="entry name" value="PPR_rpt"/>
</dbReference>
<feature type="repeat" description="PPR" evidence="2">
    <location>
        <begin position="619"/>
        <end position="649"/>
    </location>
</feature>
<organism evidence="4 5">
    <name type="scientific">Micromonas commoda (strain RCC299 / NOUM17 / CCMP2709)</name>
    <name type="common">Picoplanktonic green alga</name>
    <dbReference type="NCBI Taxonomy" id="296587"/>
    <lineage>
        <taxon>Eukaryota</taxon>
        <taxon>Viridiplantae</taxon>
        <taxon>Chlorophyta</taxon>
        <taxon>Mamiellophyceae</taxon>
        <taxon>Mamiellales</taxon>
        <taxon>Mamiellaceae</taxon>
        <taxon>Micromonas</taxon>
    </lineage>
</organism>
<dbReference type="AlphaFoldDB" id="C1E6X6"/>
<dbReference type="Pfam" id="PF01535">
    <property type="entry name" value="PPR"/>
    <property type="match status" value="2"/>
</dbReference>
<dbReference type="RefSeq" id="XP_002502624.1">
    <property type="nucleotide sequence ID" value="XM_002502578.1"/>
</dbReference>
<feature type="repeat" description="PPR" evidence="2">
    <location>
        <begin position="326"/>
        <end position="360"/>
    </location>
</feature>
<keyword evidence="1" id="KW-0677">Repeat</keyword>
<evidence type="ECO:0000313" key="5">
    <source>
        <dbReference type="Proteomes" id="UP000002009"/>
    </source>
</evidence>
<evidence type="ECO:0008006" key="6">
    <source>
        <dbReference type="Google" id="ProtNLM"/>
    </source>
</evidence>
<dbReference type="GeneID" id="8243538"/>
<evidence type="ECO:0000256" key="1">
    <source>
        <dbReference type="ARBA" id="ARBA00022737"/>
    </source>
</evidence>
<feature type="repeat" description="PPR" evidence="2">
    <location>
        <begin position="435"/>
        <end position="469"/>
    </location>
</feature>
<feature type="repeat" description="PPR" evidence="2">
    <location>
        <begin position="690"/>
        <end position="724"/>
    </location>
</feature>
<dbReference type="OrthoDB" id="822380at2759"/>
<gene>
    <name evidence="4" type="ORF">MICPUN_58811</name>
</gene>
<evidence type="ECO:0000256" key="3">
    <source>
        <dbReference type="SAM" id="MobiDB-lite"/>
    </source>
</evidence>
<evidence type="ECO:0000256" key="2">
    <source>
        <dbReference type="PROSITE-ProRule" id="PRU00708"/>
    </source>
</evidence>
<proteinExistence type="predicted"/>
<reference evidence="4 5" key="1">
    <citation type="journal article" date="2009" name="Science">
        <title>Green evolution and dynamic adaptations revealed by genomes of the marine picoeukaryotes Micromonas.</title>
        <authorList>
            <person name="Worden A.Z."/>
            <person name="Lee J.H."/>
            <person name="Mock T."/>
            <person name="Rouze P."/>
            <person name="Simmons M.P."/>
            <person name="Aerts A.L."/>
            <person name="Allen A.E."/>
            <person name="Cuvelier M.L."/>
            <person name="Derelle E."/>
            <person name="Everett M.V."/>
            <person name="Foulon E."/>
            <person name="Grimwood J."/>
            <person name="Gundlach H."/>
            <person name="Henrissat B."/>
            <person name="Napoli C."/>
            <person name="McDonald S.M."/>
            <person name="Parker M.S."/>
            <person name="Rombauts S."/>
            <person name="Salamov A."/>
            <person name="Von Dassow P."/>
            <person name="Badger J.H."/>
            <person name="Coutinho P.M."/>
            <person name="Demir E."/>
            <person name="Dubchak I."/>
            <person name="Gentemann C."/>
            <person name="Eikrem W."/>
            <person name="Gready J.E."/>
            <person name="John U."/>
            <person name="Lanier W."/>
            <person name="Lindquist E.A."/>
            <person name="Lucas S."/>
            <person name="Mayer K.F."/>
            <person name="Moreau H."/>
            <person name="Not F."/>
            <person name="Otillar R."/>
            <person name="Panaud O."/>
            <person name="Pangilinan J."/>
            <person name="Paulsen I."/>
            <person name="Piegu B."/>
            <person name="Poliakov A."/>
            <person name="Robbens S."/>
            <person name="Schmutz J."/>
            <person name="Toulza E."/>
            <person name="Wyss T."/>
            <person name="Zelensky A."/>
            <person name="Zhou K."/>
            <person name="Armbrust E.V."/>
            <person name="Bhattacharya D."/>
            <person name="Goodenough U.W."/>
            <person name="Van de Peer Y."/>
            <person name="Grigoriev I.V."/>
        </authorList>
    </citation>
    <scope>NUCLEOTIDE SEQUENCE [LARGE SCALE GENOMIC DNA]</scope>
    <source>
        <strain evidence="5">RCC299 / NOUM17</strain>
    </source>
</reference>
<dbReference type="eggNOG" id="KOG4197">
    <property type="taxonomic scope" value="Eukaryota"/>
</dbReference>
<protein>
    <recommendedName>
        <fullName evidence="6">Pentacotripeptide-repeat region of PRORP domain-containing protein</fullName>
    </recommendedName>
</protein>
<sequence length="1025" mass="106236">MAARAIGSGWMPGRIGGRAGSGARASASGRSHDPRAAGVGGDRRSSRATRRGGRADDDCRCRLGNGPRLTSGARLGPAPRAAGRPDANAGARDDDDGARKRRGDRHVANVTGNDRARVASSPPARPAVGEPTGRAGGDDKISGTPRGAGGTPAAGPTTATELRREASAILRALSAARAAPGGLRATLGDEPALISRLLDALCAAGMLYQANALFREALDANVVASPIAVESLVRHGVRAGRAAEVALAFDAYVRAGGQPTLRTFTDLITALSKRELRRRSRGDLGVDDAMTKTKTDGTTNDGNGNRTPDAVDLWQTLLASDKLTPDAQAYTAAVGAYMAHGSPDRADALVREMNRRGIAAKAGARLYNVLIAAAGRAGDVDGIRTAERAMRDANVRPNSATHGARVAAYARCGDLSSAERALRSGMGDRPAARPTVHAYTALVQGLARVGRVDDALGWIRRMSDEGGVSPNAHTYSTIVDGLVRVGDVARAEALVETMRVNGVEPTAVTYNTLLKSCVFGADSQGKHTLGGNTDGGAGDFSVGVLDGDADAAAKPDGTADQHANLERARRVLESMRAAGIETTVVTYNTLIDACVKNGEPTEAAMGVLSALVAAGHRPDVVTYTTLLKHFGEKGDVAAARWLMGEMRSDPGTSPDATAINCLVDALCRRGLFAEAHREVAAMVADGLAPDLNTYGAFMDGFARVGDVHGARALYDAMTGRSSNVWIVDDAAGGSFAGSSKISSKMAGAGVEVKTPPDARVRLALVTACARAGLAKADALEVLAAVEADVEASNASQAEVDELQARFRRELAASRVTDGRTVARRVGGAGRGARVPRRVGGDDGEGGARTKAADPRAGCPIPSSWGPQPRSSQSPSPSSSSSPPSSSTTVPTPYRRVDAVADDTDEWSRGLEMWKHWLGLPSRYYDGVGEAPSDATPPTDPSATATPANGAARDAPQNQPSIEKQRYTKADIAEAVRVLRAAASKRYPDDPDRALEAALEAANDGDALSRVLRDDDDLAAGDVDSA</sequence>
<dbReference type="FunCoup" id="C1E6X6">
    <property type="interactions" value="852"/>
</dbReference>
<accession>C1E6X6</accession>
<dbReference type="NCBIfam" id="TIGR00756">
    <property type="entry name" value="PPR"/>
    <property type="match status" value="4"/>
</dbReference>